<accession>A0A1H2ZML9</accession>
<dbReference type="AlphaFoldDB" id="A0A1H2ZML9"/>
<organism evidence="3 4">
    <name type="scientific">Acidaminococcus fermentans</name>
    <dbReference type="NCBI Taxonomy" id="905"/>
    <lineage>
        <taxon>Bacteria</taxon>
        <taxon>Bacillati</taxon>
        <taxon>Bacillota</taxon>
        <taxon>Negativicutes</taxon>
        <taxon>Acidaminococcales</taxon>
        <taxon>Acidaminococcaceae</taxon>
        <taxon>Acidaminococcus</taxon>
    </lineage>
</organism>
<proteinExistence type="predicted"/>
<evidence type="ECO:0000313" key="3">
    <source>
        <dbReference type="EMBL" id="SDX18605.1"/>
    </source>
</evidence>
<sequence>MRKSVWVLLLCLLFSFPQVSWASTYTITEEELTQLEQNISELQTINNRLQKESSQQKKRMKELETQLTAAQTELQKAREQSNRLGSQLKDLERTSIRQEESLRIANESLAAYEKETNRTQKRLKAQRNLAYGIGTVLLVALVRK</sequence>
<dbReference type="EMBL" id="FNOP01000015">
    <property type="protein sequence ID" value="SDX18605.1"/>
    <property type="molecule type" value="Genomic_DNA"/>
</dbReference>
<gene>
    <name evidence="3" type="ORF">SAMN05216495_11565</name>
</gene>
<dbReference type="Proteomes" id="UP000182379">
    <property type="component" value="Unassembled WGS sequence"/>
</dbReference>
<evidence type="ECO:0000256" key="1">
    <source>
        <dbReference type="SAM" id="Coils"/>
    </source>
</evidence>
<evidence type="ECO:0008006" key="5">
    <source>
        <dbReference type="Google" id="ProtNLM"/>
    </source>
</evidence>
<comment type="caution">
    <text evidence="3">The sequence shown here is derived from an EMBL/GenBank/DDBJ whole genome shotgun (WGS) entry which is preliminary data.</text>
</comment>
<keyword evidence="2" id="KW-0732">Signal</keyword>
<reference evidence="3 4" key="1">
    <citation type="submission" date="2016-10" db="EMBL/GenBank/DDBJ databases">
        <authorList>
            <person name="Varghese N."/>
            <person name="Submissions S."/>
        </authorList>
    </citation>
    <scope>NUCLEOTIDE SEQUENCE [LARGE SCALE GENOMIC DNA]</scope>
    <source>
        <strain evidence="3 4">WCC6</strain>
    </source>
</reference>
<feature type="signal peptide" evidence="2">
    <location>
        <begin position="1"/>
        <end position="22"/>
    </location>
</feature>
<dbReference type="SUPFAM" id="SSF57997">
    <property type="entry name" value="Tropomyosin"/>
    <property type="match status" value="1"/>
</dbReference>
<evidence type="ECO:0000256" key="2">
    <source>
        <dbReference type="SAM" id="SignalP"/>
    </source>
</evidence>
<keyword evidence="1" id="KW-0175">Coiled coil</keyword>
<evidence type="ECO:0000313" key="4">
    <source>
        <dbReference type="Proteomes" id="UP000182379"/>
    </source>
</evidence>
<protein>
    <recommendedName>
        <fullName evidence="5">Peptidase M24</fullName>
    </recommendedName>
</protein>
<dbReference type="OMA" id="WASTYTI"/>
<feature type="coiled-coil region" evidence="1">
    <location>
        <begin position="25"/>
        <end position="129"/>
    </location>
</feature>
<name>A0A1H2ZML9_ACIFE</name>
<feature type="chain" id="PRO_5032781343" description="Peptidase M24" evidence="2">
    <location>
        <begin position="23"/>
        <end position="144"/>
    </location>
</feature>